<name>A0AAN8NDZ6_9PEZI</name>
<organism evidence="2 3">
    <name type="scientific">Orbilia javanica</name>
    <dbReference type="NCBI Taxonomy" id="47235"/>
    <lineage>
        <taxon>Eukaryota</taxon>
        <taxon>Fungi</taxon>
        <taxon>Dikarya</taxon>
        <taxon>Ascomycota</taxon>
        <taxon>Pezizomycotina</taxon>
        <taxon>Orbiliomycetes</taxon>
        <taxon>Orbiliales</taxon>
        <taxon>Orbiliaceae</taxon>
        <taxon>Orbilia</taxon>
    </lineage>
</organism>
<proteinExistence type="predicted"/>
<reference evidence="2 3" key="1">
    <citation type="submission" date="2019-10" db="EMBL/GenBank/DDBJ databases">
        <authorList>
            <person name="Palmer J.M."/>
        </authorList>
    </citation>
    <scope>NUCLEOTIDE SEQUENCE [LARGE SCALE GENOMIC DNA]</scope>
    <source>
        <strain evidence="2 3">TWF718</strain>
    </source>
</reference>
<dbReference type="Proteomes" id="UP001313282">
    <property type="component" value="Unassembled WGS sequence"/>
</dbReference>
<sequence>MSCVGPVDIFAIGKVVLVQKPQPDEKIINKVLSGSITGVRIKLASATLEEEIIGIRDEGFGFSSINVDNAMAVAKSDSWLSSRDDDDDEGKFEPDMVPARALCDD</sequence>
<feature type="region of interest" description="Disordered" evidence="1">
    <location>
        <begin position="78"/>
        <end position="97"/>
    </location>
</feature>
<evidence type="ECO:0000256" key="1">
    <source>
        <dbReference type="SAM" id="MobiDB-lite"/>
    </source>
</evidence>
<accession>A0AAN8NDZ6</accession>
<dbReference type="AlphaFoldDB" id="A0AAN8NDZ6"/>
<keyword evidence="3" id="KW-1185">Reference proteome</keyword>
<evidence type="ECO:0000313" key="3">
    <source>
        <dbReference type="Proteomes" id="UP001313282"/>
    </source>
</evidence>
<gene>
    <name evidence="2" type="ORF">TWF718_001528</name>
</gene>
<protein>
    <submittedName>
        <fullName evidence="2">Uncharacterized protein</fullName>
    </submittedName>
</protein>
<dbReference type="EMBL" id="JAVHNR010000001">
    <property type="protein sequence ID" value="KAK6357204.1"/>
    <property type="molecule type" value="Genomic_DNA"/>
</dbReference>
<evidence type="ECO:0000313" key="2">
    <source>
        <dbReference type="EMBL" id="KAK6357204.1"/>
    </source>
</evidence>
<comment type="caution">
    <text evidence="2">The sequence shown here is derived from an EMBL/GenBank/DDBJ whole genome shotgun (WGS) entry which is preliminary data.</text>
</comment>